<comment type="caution">
    <text evidence="1">The sequence shown here is derived from an EMBL/GenBank/DDBJ whole genome shotgun (WGS) entry which is preliminary data.</text>
</comment>
<accession>A0A4Y2K1K5</accession>
<gene>
    <name evidence="1" type="ORF">AVEN_250032_1</name>
</gene>
<evidence type="ECO:0000313" key="2">
    <source>
        <dbReference type="Proteomes" id="UP000499080"/>
    </source>
</evidence>
<evidence type="ECO:0000313" key="1">
    <source>
        <dbReference type="EMBL" id="GBM95386.1"/>
    </source>
</evidence>
<sequence>MSQSHHLLTRRKPTYIQCNHVYREKSREQTVAMESVETLWRCNPFIIFPLPPPHRHTSPVSIVVFATELLLHEGVSVIKLETYILYFCFSLRFLWAVTVA</sequence>
<name>A0A4Y2K1K5_ARAVE</name>
<proteinExistence type="predicted"/>
<dbReference type="Proteomes" id="UP000499080">
    <property type="component" value="Unassembled WGS sequence"/>
</dbReference>
<organism evidence="1 2">
    <name type="scientific">Araneus ventricosus</name>
    <name type="common">Orbweaver spider</name>
    <name type="synonym">Epeira ventricosa</name>
    <dbReference type="NCBI Taxonomy" id="182803"/>
    <lineage>
        <taxon>Eukaryota</taxon>
        <taxon>Metazoa</taxon>
        <taxon>Ecdysozoa</taxon>
        <taxon>Arthropoda</taxon>
        <taxon>Chelicerata</taxon>
        <taxon>Arachnida</taxon>
        <taxon>Araneae</taxon>
        <taxon>Araneomorphae</taxon>
        <taxon>Entelegynae</taxon>
        <taxon>Araneoidea</taxon>
        <taxon>Araneidae</taxon>
        <taxon>Araneus</taxon>
    </lineage>
</organism>
<keyword evidence="2" id="KW-1185">Reference proteome</keyword>
<reference evidence="1 2" key="1">
    <citation type="journal article" date="2019" name="Sci. Rep.">
        <title>Orb-weaving spider Araneus ventricosus genome elucidates the spidroin gene catalogue.</title>
        <authorList>
            <person name="Kono N."/>
            <person name="Nakamura H."/>
            <person name="Ohtoshi R."/>
            <person name="Moran D.A.P."/>
            <person name="Shinohara A."/>
            <person name="Yoshida Y."/>
            <person name="Fujiwara M."/>
            <person name="Mori M."/>
            <person name="Tomita M."/>
            <person name="Arakawa K."/>
        </authorList>
    </citation>
    <scope>NUCLEOTIDE SEQUENCE [LARGE SCALE GENOMIC DNA]</scope>
</reference>
<dbReference type="EMBL" id="BGPR01004052">
    <property type="protein sequence ID" value="GBM95386.1"/>
    <property type="molecule type" value="Genomic_DNA"/>
</dbReference>
<protein>
    <submittedName>
        <fullName evidence="1">Uncharacterized protein</fullName>
    </submittedName>
</protein>
<dbReference type="AlphaFoldDB" id="A0A4Y2K1K5"/>